<comment type="subcellular location">
    <subcellularLocation>
        <location evidence="2">Membrane</location>
    </subcellularLocation>
</comment>
<keyword evidence="8" id="KW-0472">Membrane</keyword>
<keyword evidence="9" id="KW-0902">Two-component regulatory system</keyword>
<dbReference type="InterPro" id="IPR036890">
    <property type="entry name" value="HATPase_C_sf"/>
</dbReference>
<evidence type="ECO:0000259" key="10">
    <source>
        <dbReference type="PROSITE" id="PS50109"/>
    </source>
</evidence>
<evidence type="ECO:0000256" key="7">
    <source>
        <dbReference type="ARBA" id="ARBA00022777"/>
    </source>
</evidence>
<proteinExistence type="predicted"/>
<dbReference type="PROSITE" id="PS50885">
    <property type="entry name" value="HAMP"/>
    <property type="match status" value="1"/>
</dbReference>
<keyword evidence="7 12" id="KW-0418">Kinase</keyword>
<dbReference type="Gene3D" id="3.30.565.10">
    <property type="entry name" value="Histidine kinase-like ATPase, C-terminal domain"/>
    <property type="match status" value="1"/>
</dbReference>
<dbReference type="PANTHER" id="PTHR45436">
    <property type="entry name" value="SENSOR HISTIDINE KINASE YKOH"/>
    <property type="match status" value="1"/>
</dbReference>
<comment type="caution">
    <text evidence="12">The sequence shown here is derived from an EMBL/GenBank/DDBJ whole genome shotgun (WGS) entry which is preliminary data.</text>
</comment>
<keyword evidence="5" id="KW-0808">Transferase</keyword>
<evidence type="ECO:0000256" key="5">
    <source>
        <dbReference type="ARBA" id="ARBA00022679"/>
    </source>
</evidence>
<dbReference type="SMART" id="SM00387">
    <property type="entry name" value="HATPase_c"/>
    <property type="match status" value="1"/>
</dbReference>
<dbReference type="SUPFAM" id="SSF55874">
    <property type="entry name" value="ATPase domain of HSP90 chaperone/DNA topoisomerase II/histidine kinase"/>
    <property type="match status" value="1"/>
</dbReference>
<feature type="domain" description="Histidine kinase" evidence="10">
    <location>
        <begin position="248"/>
        <end position="442"/>
    </location>
</feature>
<dbReference type="GO" id="GO:0016301">
    <property type="term" value="F:kinase activity"/>
    <property type="evidence" value="ECO:0007669"/>
    <property type="project" value="UniProtKB-KW"/>
</dbReference>
<evidence type="ECO:0000313" key="13">
    <source>
        <dbReference type="Proteomes" id="UP000715965"/>
    </source>
</evidence>
<keyword evidence="6" id="KW-0812">Transmembrane</keyword>
<dbReference type="PROSITE" id="PS50109">
    <property type="entry name" value="HIS_KIN"/>
    <property type="match status" value="1"/>
</dbReference>
<keyword evidence="8" id="KW-1133">Transmembrane helix</keyword>
<evidence type="ECO:0000256" key="6">
    <source>
        <dbReference type="ARBA" id="ARBA00022692"/>
    </source>
</evidence>
<dbReference type="InterPro" id="IPR005467">
    <property type="entry name" value="His_kinase_dom"/>
</dbReference>
<evidence type="ECO:0000256" key="2">
    <source>
        <dbReference type="ARBA" id="ARBA00004370"/>
    </source>
</evidence>
<dbReference type="Pfam" id="PF02518">
    <property type="entry name" value="HATPase_c"/>
    <property type="match status" value="1"/>
</dbReference>
<dbReference type="Proteomes" id="UP000715965">
    <property type="component" value="Unassembled WGS sequence"/>
</dbReference>
<dbReference type="InterPro" id="IPR003660">
    <property type="entry name" value="HAMP_dom"/>
</dbReference>
<keyword evidence="13" id="KW-1185">Reference proteome</keyword>
<dbReference type="Pfam" id="PF00672">
    <property type="entry name" value="HAMP"/>
    <property type="match status" value="1"/>
</dbReference>
<dbReference type="RefSeq" id="WP_193780942.1">
    <property type="nucleotide sequence ID" value="NZ_JADDOJ010000049.1"/>
</dbReference>
<dbReference type="PANTHER" id="PTHR45436:SF5">
    <property type="entry name" value="SENSOR HISTIDINE KINASE TRCS"/>
    <property type="match status" value="1"/>
</dbReference>
<evidence type="ECO:0000256" key="8">
    <source>
        <dbReference type="ARBA" id="ARBA00022989"/>
    </source>
</evidence>
<evidence type="ECO:0000259" key="11">
    <source>
        <dbReference type="PROSITE" id="PS50885"/>
    </source>
</evidence>
<dbReference type="SUPFAM" id="SSF47384">
    <property type="entry name" value="Homodimeric domain of signal transducing histidine kinase"/>
    <property type="match status" value="1"/>
</dbReference>
<evidence type="ECO:0000313" key="12">
    <source>
        <dbReference type="EMBL" id="MBE7941401.1"/>
    </source>
</evidence>
<feature type="domain" description="HAMP" evidence="11">
    <location>
        <begin position="189"/>
        <end position="240"/>
    </location>
</feature>
<dbReference type="EMBL" id="JADDOJ010000049">
    <property type="protein sequence ID" value="MBE7941401.1"/>
    <property type="molecule type" value="Genomic_DNA"/>
</dbReference>
<keyword evidence="4" id="KW-0597">Phosphoprotein</keyword>
<sequence>MKAPASIRARLALAAAAVLALFLAVAGFVLQRAHADSVVAAHHGRLQATVYLLLGAAEVDAAGQLQMPAALAEPRLSQPGSGLYAAIRTPGGQLLWRSASAPPGLPFPGVEAVGQWALGEEEGGGRRFLSASYEVNWLAAGDRTVPLVLSVLEDESALGRELAAFERTLWGGLAAAALLLLLSQALLVRWSLAPLERVAAEIGRIDAGEQARVEGQYPPEIEQLTQRLNALVERERARQKRWREAVSFLAHSLKTPLAVLRATQDDPAQLREAVVREVARMDDIVQHQLARAAAATEAATAPPLALRAVAERIAASLRKVHAERGLVLEIEADAKLAWPLQEGDAFEILGNLMDNACKWARQRVRTTLQREAGGLRIRVEDDGPGFSDTEAVRRLHVRGDERVPGHGVGLAVVDELVGAQGGTLSLGRGALGGARVDVLLPG</sequence>
<evidence type="ECO:0000256" key="9">
    <source>
        <dbReference type="ARBA" id="ARBA00023012"/>
    </source>
</evidence>
<dbReference type="InterPro" id="IPR036097">
    <property type="entry name" value="HisK_dim/P_sf"/>
</dbReference>
<dbReference type="InterPro" id="IPR003594">
    <property type="entry name" value="HATPase_dom"/>
</dbReference>
<dbReference type="InterPro" id="IPR050428">
    <property type="entry name" value="TCS_sensor_his_kinase"/>
</dbReference>
<protein>
    <recommendedName>
        <fullName evidence="3">histidine kinase</fullName>
        <ecNumber evidence="3">2.7.13.3</ecNumber>
    </recommendedName>
</protein>
<accession>A0ABR9SGD2</accession>
<evidence type="ECO:0000256" key="4">
    <source>
        <dbReference type="ARBA" id="ARBA00022553"/>
    </source>
</evidence>
<dbReference type="Gene3D" id="1.10.287.130">
    <property type="match status" value="1"/>
</dbReference>
<organism evidence="12 13">
    <name type="scientific">Ramlibacter aquaticus</name>
    <dbReference type="NCBI Taxonomy" id="2780094"/>
    <lineage>
        <taxon>Bacteria</taxon>
        <taxon>Pseudomonadati</taxon>
        <taxon>Pseudomonadota</taxon>
        <taxon>Betaproteobacteria</taxon>
        <taxon>Burkholderiales</taxon>
        <taxon>Comamonadaceae</taxon>
        <taxon>Ramlibacter</taxon>
    </lineage>
</organism>
<evidence type="ECO:0000256" key="1">
    <source>
        <dbReference type="ARBA" id="ARBA00000085"/>
    </source>
</evidence>
<evidence type="ECO:0000256" key="3">
    <source>
        <dbReference type="ARBA" id="ARBA00012438"/>
    </source>
</evidence>
<gene>
    <name evidence="12" type="ORF">IM725_12555</name>
</gene>
<reference evidence="12 13" key="1">
    <citation type="submission" date="2020-10" db="EMBL/GenBank/DDBJ databases">
        <title>Draft genome of Ramlibacter aquaticus LMG 30558.</title>
        <authorList>
            <person name="Props R."/>
        </authorList>
    </citation>
    <scope>NUCLEOTIDE SEQUENCE [LARGE SCALE GENOMIC DNA]</scope>
    <source>
        <strain evidence="12 13">LMG 30558</strain>
    </source>
</reference>
<comment type="catalytic activity">
    <reaction evidence="1">
        <text>ATP + protein L-histidine = ADP + protein N-phospho-L-histidine.</text>
        <dbReference type="EC" id="2.7.13.3"/>
    </reaction>
</comment>
<name>A0ABR9SGD2_9BURK</name>
<dbReference type="EC" id="2.7.13.3" evidence="3"/>